<dbReference type="PANTHER" id="PTHR43482">
    <property type="entry name" value="PROTEIN AST1-RELATED"/>
    <property type="match status" value="1"/>
</dbReference>
<dbReference type="InterPro" id="IPR052585">
    <property type="entry name" value="Lipid_raft_assoc_Zn_ADH"/>
</dbReference>
<dbReference type="SUPFAM" id="SSF51735">
    <property type="entry name" value="NAD(P)-binding Rossmann-fold domains"/>
    <property type="match status" value="1"/>
</dbReference>
<dbReference type="CDD" id="cd05289">
    <property type="entry name" value="MDR_like_2"/>
    <property type="match status" value="1"/>
</dbReference>
<evidence type="ECO:0000313" key="2">
    <source>
        <dbReference type="EMBL" id="MBH0779594.1"/>
    </source>
</evidence>
<dbReference type="InterPro" id="IPR036291">
    <property type="entry name" value="NAD(P)-bd_dom_sf"/>
</dbReference>
<reference evidence="2" key="1">
    <citation type="submission" date="2020-11" db="EMBL/GenBank/DDBJ databases">
        <title>Nocardia NEAU-351.nov., a novel actinomycete isolated from the cow dung.</title>
        <authorList>
            <person name="Zhang X."/>
        </authorList>
    </citation>
    <scope>NUCLEOTIDE SEQUENCE</scope>
    <source>
        <strain evidence="2">NEAU-351</strain>
    </source>
</reference>
<gene>
    <name evidence="2" type="ORF">IT779_25310</name>
</gene>
<dbReference type="SUPFAM" id="SSF50129">
    <property type="entry name" value="GroES-like"/>
    <property type="match status" value="1"/>
</dbReference>
<dbReference type="Gene3D" id="3.40.50.720">
    <property type="entry name" value="NAD(P)-binding Rossmann-like Domain"/>
    <property type="match status" value="1"/>
</dbReference>
<dbReference type="SMART" id="SM00829">
    <property type="entry name" value="PKS_ER"/>
    <property type="match status" value="1"/>
</dbReference>
<dbReference type="InterPro" id="IPR020843">
    <property type="entry name" value="ER"/>
</dbReference>
<dbReference type="Proteomes" id="UP000655751">
    <property type="component" value="Unassembled WGS sequence"/>
</dbReference>
<dbReference type="Pfam" id="PF13602">
    <property type="entry name" value="ADH_zinc_N_2"/>
    <property type="match status" value="1"/>
</dbReference>
<accession>A0A931IDU3</accession>
<name>A0A931IDU3_9NOCA</name>
<dbReference type="EMBL" id="JADMLG010000011">
    <property type="protein sequence ID" value="MBH0779594.1"/>
    <property type="molecule type" value="Genomic_DNA"/>
</dbReference>
<proteinExistence type="predicted"/>
<dbReference type="Pfam" id="PF08240">
    <property type="entry name" value="ADH_N"/>
    <property type="match status" value="1"/>
</dbReference>
<organism evidence="2 3">
    <name type="scientific">Nocardia bovistercoris</name>
    <dbReference type="NCBI Taxonomy" id="2785916"/>
    <lineage>
        <taxon>Bacteria</taxon>
        <taxon>Bacillati</taxon>
        <taxon>Actinomycetota</taxon>
        <taxon>Actinomycetes</taxon>
        <taxon>Mycobacteriales</taxon>
        <taxon>Nocardiaceae</taxon>
        <taxon>Nocardia</taxon>
    </lineage>
</organism>
<keyword evidence="3" id="KW-1185">Reference proteome</keyword>
<dbReference type="InterPro" id="IPR011032">
    <property type="entry name" value="GroES-like_sf"/>
</dbReference>
<protein>
    <submittedName>
        <fullName evidence="2">NADP-dependent oxidoreductase</fullName>
    </submittedName>
</protein>
<dbReference type="InterPro" id="IPR013154">
    <property type="entry name" value="ADH-like_N"/>
</dbReference>
<evidence type="ECO:0000259" key="1">
    <source>
        <dbReference type="SMART" id="SM00829"/>
    </source>
</evidence>
<evidence type="ECO:0000313" key="3">
    <source>
        <dbReference type="Proteomes" id="UP000655751"/>
    </source>
</evidence>
<dbReference type="GO" id="GO:0016491">
    <property type="term" value="F:oxidoreductase activity"/>
    <property type="evidence" value="ECO:0007669"/>
    <property type="project" value="InterPro"/>
</dbReference>
<dbReference type="Gene3D" id="3.90.180.10">
    <property type="entry name" value="Medium-chain alcohol dehydrogenases, catalytic domain"/>
    <property type="match status" value="1"/>
</dbReference>
<comment type="caution">
    <text evidence="2">The sequence shown here is derived from an EMBL/GenBank/DDBJ whole genome shotgun (WGS) entry which is preliminary data.</text>
</comment>
<dbReference type="AlphaFoldDB" id="A0A931IDU3"/>
<sequence length="315" mass="33617">MKAVVVERFGGPEVLVEKQVPRPEPGPFDALVRVRAAGVNPLDLYRRAGYANIPEHMRPPLPDLPFIPGVDASGVVVAVGDRVTRLAPGDEVFGLIRFPALNDGGHAYAEYVTAPQDHLARKPARLDHLEAAAAPLVALTAQQFLFDHAGVRPGDAVLVNGAGGGVGHILVQLAAHAGAKVVAVASGRHRELLERLGVDTFVDYTVTPVEDWPHGVDFLFDSVGGPQAYRFTPVVRDGGTIMPIFHGDYRPDRAITVRHNQVHSDGDQLTALAELVDAGGLHVAVDSVYPLAEAAAAHRRAETGHIRGKIVLRVT</sequence>
<feature type="domain" description="Enoyl reductase (ER)" evidence="1">
    <location>
        <begin position="10"/>
        <end position="312"/>
    </location>
</feature>
<dbReference type="PANTHER" id="PTHR43482:SF1">
    <property type="entry name" value="PROTEIN AST1-RELATED"/>
    <property type="match status" value="1"/>
</dbReference>